<dbReference type="OrthoDB" id="2015551at2759"/>
<keyword evidence="10 17" id="KW-1133">Transmembrane helix</keyword>
<dbReference type="InterPro" id="IPR035952">
    <property type="entry name" value="Rhomboid-like_sf"/>
</dbReference>
<evidence type="ECO:0000256" key="5">
    <source>
        <dbReference type="ARBA" id="ARBA00012682"/>
    </source>
</evidence>
<feature type="transmembrane region" description="Helical" evidence="17">
    <location>
        <begin position="400"/>
        <end position="423"/>
    </location>
</feature>
<dbReference type="Pfam" id="PF00080">
    <property type="entry name" value="Sod_Cu"/>
    <property type="match status" value="2"/>
</dbReference>
<evidence type="ECO:0000313" key="20">
    <source>
        <dbReference type="EMBL" id="KAF7728388.1"/>
    </source>
</evidence>
<evidence type="ECO:0000256" key="2">
    <source>
        <dbReference type="ARBA" id="ARBA00001947"/>
    </source>
</evidence>
<keyword evidence="14" id="KW-1015">Disulfide bond</keyword>
<dbReference type="InterPro" id="IPR022764">
    <property type="entry name" value="Peptidase_S54_rhomboid_dom"/>
</dbReference>
<dbReference type="GO" id="GO:0016020">
    <property type="term" value="C:membrane"/>
    <property type="evidence" value="ECO:0007669"/>
    <property type="project" value="UniProtKB-SubCell"/>
</dbReference>
<dbReference type="EC" id="1.15.1.1" evidence="5"/>
<evidence type="ECO:0000256" key="3">
    <source>
        <dbReference type="ARBA" id="ARBA00004141"/>
    </source>
</evidence>
<dbReference type="SUPFAM" id="SSF49329">
    <property type="entry name" value="Cu,Zn superoxide dismutase-like"/>
    <property type="match status" value="2"/>
</dbReference>
<dbReference type="InterPro" id="IPR036423">
    <property type="entry name" value="SOD-like_Cu/Zn_dom_sf"/>
</dbReference>
<dbReference type="GO" id="GO:0004252">
    <property type="term" value="F:serine-type endopeptidase activity"/>
    <property type="evidence" value="ECO:0007669"/>
    <property type="project" value="InterPro"/>
</dbReference>
<keyword evidence="13 17" id="KW-0472">Membrane</keyword>
<comment type="similarity">
    <text evidence="4">Belongs to the Cu-Zn superoxide dismutase family.</text>
</comment>
<feature type="domain" description="Peptidase S54 rhomboid" evidence="19">
    <location>
        <begin position="307"/>
        <end position="418"/>
    </location>
</feature>
<gene>
    <name evidence="20" type="primary">SOD1</name>
    <name evidence="20" type="ORF">EC973_006196</name>
</gene>
<evidence type="ECO:0000256" key="7">
    <source>
        <dbReference type="ARBA" id="ARBA00022723"/>
    </source>
</evidence>
<evidence type="ECO:0000256" key="6">
    <source>
        <dbReference type="ARBA" id="ARBA00022692"/>
    </source>
</evidence>
<feature type="transmembrane region" description="Helical" evidence="17">
    <location>
        <begin position="312"/>
        <end position="330"/>
    </location>
</feature>
<keyword evidence="7" id="KW-0479">Metal-binding</keyword>
<evidence type="ECO:0000256" key="17">
    <source>
        <dbReference type="SAM" id="Phobius"/>
    </source>
</evidence>
<keyword evidence="12" id="KW-0186">Copper</keyword>
<sequence>MQDSEKIPLQDPDLVDSLDARDVTRRNQSQALLNSPHVRFAERSPSIIPSPIYEKDPSVMSSPMLTSALPFGSVPTPLPADNYDRGRETFDQPLPTPSAPPHEKTLVEEEQYGPRLAEQTSFDYRDEDRSLRRLPLRELSAAAARPDSPQRMFDWDHPPSSPPYTDEEQPIVARSPSFHSRAPSLEEIGPPPPPYQVVRPLKILLSPVSRPWFTWISALAMLAVLIVELVTNYSKTGGIIATNPINPMIGPKITVLVHMGAKYTPCMRGFKSESASTLISNCYRNDTSTCTLEELCGFGGFYGQAPNQSFRLIIPIFMHTGIVHYVLNMLTHLRLGGELECTLGPLRYVALYIVSGFAGFATSSMLAMVRSGGFVAGLFMGGIIVPKPRQSSRKASIIRWIVRLVMFLILIVYLIALLAVFYLSEDPVEVYFTLLLLKALKKMKAIAVLRSDPSVPGSKGVEGTIKFSQSGPKDRVLVEACLSGLEAGKHGFHVHEFGDNTNGCTSAGQHFNPDNKQHGGPEDTERHAGDFGNVEANKDGKATFKLEDPVAQLHGDKSIIGRTIVVHVHEDDLGRGGYDDSKTTGHAGGRLACGVIGITRSSKQIATLHHLGMTNKLRVIPGLYPFYITIMVNAIAVFKGFAAITGTVLFTQPENGGNVSVSATFGGLPPGLHGFHIHQYGNLTNGCDSTGAHYNPFNKTHGGPQDAERHIGDFGNVQIGADGTGRFTITDDQVRLDGPTSVIGRAVVIHAGVDDLGRGNSPDSKTTGNSGSRLACAVIGVAQ</sequence>
<proteinExistence type="inferred from homology"/>
<feature type="transmembrane region" description="Helical" evidence="17">
    <location>
        <begin position="350"/>
        <end position="379"/>
    </location>
</feature>
<comment type="caution">
    <text evidence="20">The sequence shown here is derived from an EMBL/GenBank/DDBJ whole genome shotgun (WGS) entry which is preliminary data.</text>
</comment>
<dbReference type="AlphaFoldDB" id="A0A8H7BW79"/>
<evidence type="ECO:0000259" key="18">
    <source>
        <dbReference type="Pfam" id="PF00080"/>
    </source>
</evidence>
<dbReference type="EMBL" id="JABAYA010000038">
    <property type="protein sequence ID" value="KAF7728388.1"/>
    <property type="molecule type" value="Genomic_DNA"/>
</dbReference>
<evidence type="ECO:0000256" key="10">
    <source>
        <dbReference type="ARBA" id="ARBA00022989"/>
    </source>
</evidence>
<comment type="cofactor">
    <cofactor evidence="2">
        <name>Zn(2+)</name>
        <dbReference type="ChEBI" id="CHEBI:29105"/>
    </cofactor>
</comment>
<feature type="domain" description="Superoxide dismutase copper/zinc binding" evidence="18">
    <location>
        <begin position="461"/>
        <end position="596"/>
    </location>
</feature>
<evidence type="ECO:0000256" key="1">
    <source>
        <dbReference type="ARBA" id="ARBA00001935"/>
    </source>
</evidence>
<dbReference type="PRINTS" id="PR00068">
    <property type="entry name" value="CUZNDISMTASE"/>
</dbReference>
<comment type="catalytic activity">
    <reaction evidence="15">
        <text>2 superoxide + 2 H(+) = H2O2 + O2</text>
        <dbReference type="Rhea" id="RHEA:20696"/>
        <dbReference type="ChEBI" id="CHEBI:15378"/>
        <dbReference type="ChEBI" id="CHEBI:15379"/>
        <dbReference type="ChEBI" id="CHEBI:16240"/>
        <dbReference type="ChEBI" id="CHEBI:18421"/>
        <dbReference type="EC" id="1.15.1.1"/>
    </reaction>
</comment>
<dbReference type="FunFam" id="2.60.40.200:FF:000001">
    <property type="entry name" value="Superoxide dismutase [Cu-Zn]"/>
    <property type="match status" value="1"/>
</dbReference>
<accession>A0A8H7BW79</accession>
<evidence type="ECO:0000256" key="14">
    <source>
        <dbReference type="ARBA" id="ARBA00023157"/>
    </source>
</evidence>
<dbReference type="CDD" id="cd00305">
    <property type="entry name" value="Cu-Zn_Superoxide_Dismutase"/>
    <property type="match status" value="2"/>
</dbReference>
<dbReference type="PROSITE" id="PS00087">
    <property type="entry name" value="SOD_CU_ZN_1"/>
    <property type="match status" value="1"/>
</dbReference>
<dbReference type="PROSITE" id="PS00332">
    <property type="entry name" value="SOD_CU_ZN_2"/>
    <property type="match status" value="2"/>
</dbReference>
<protein>
    <recommendedName>
        <fullName evidence="5">superoxide dismutase</fullName>
        <ecNumber evidence="5">1.15.1.1</ecNumber>
    </recommendedName>
</protein>
<dbReference type="SUPFAM" id="SSF144091">
    <property type="entry name" value="Rhomboid-like"/>
    <property type="match status" value="1"/>
</dbReference>
<organism evidence="20 21">
    <name type="scientific">Apophysomyces ossiformis</name>
    <dbReference type="NCBI Taxonomy" id="679940"/>
    <lineage>
        <taxon>Eukaryota</taxon>
        <taxon>Fungi</taxon>
        <taxon>Fungi incertae sedis</taxon>
        <taxon>Mucoromycota</taxon>
        <taxon>Mucoromycotina</taxon>
        <taxon>Mucoromycetes</taxon>
        <taxon>Mucorales</taxon>
        <taxon>Mucorineae</taxon>
        <taxon>Mucoraceae</taxon>
        <taxon>Apophysomyces</taxon>
    </lineage>
</organism>
<evidence type="ECO:0000256" key="4">
    <source>
        <dbReference type="ARBA" id="ARBA00010457"/>
    </source>
</evidence>
<keyword evidence="6 17" id="KW-0812">Transmembrane</keyword>
<dbReference type="Gene3D" id="1.20.1540.10">
    <property type="entry name" value="Rhomboid-like"/>
    <property type="match status" value="1"/>
</dbReference>
<evidence type="ECO:0000256" key="9">
    <source>
        <dbReference type="ARBA" id="ARBA00022862"/>
    </source>
</evidence>
<keyword evidence="11" id="KW-0560">Oxidoreductase</keyword>
<dbReference type="InterPro" id="IPR024134">
    <property type="entry name" value="SOD_Cu/Zn_/chaperone"/>
</dbReference>
<keyword evidence="21" id="KW-1185">Reference proteome</keyword>
<dbReference type="Gene3D" id="2.60.40.200">
    <property type="entry name" value="Superoxide dismutase, copper/zinc binding domain"/>
    <property type="match status" value="2"/>
</dbReference>
<dbReference type="FunFam" id="2.60.40.200:FF:000003">
    <property type="entry name" value="Superoxide dismutase [Cu-Zn], chloroplastic"/>
    <property type="match status" value="1"/>
</dbReference>
<dbReference type="GO" id="GO:0004784">
    <property type="term" value="F:superoxide dismutase activity"/>
    <property type="evidence" value="ECO:0007669"/>
    <property type="project" value="UniProtKB-EC"/>
</dbReference>
<evidence type="ECO:0000256" key="13">
    <source>
        <dbReference type="ARBA" id="ARBA00023136"/>
    </source>
</evidence>
<evidence type="ECO:0000259" key="19">
    <source>
        <dbReference type="Pfam" id="PF01694"/>
    </source>
</evidence>
<dbReference type="GO" id="GO:0005507">
    <property type="term" value="F:copper ion binding"/>
    <property type="evidence" value="ECO:0007669"/>
    <property type="project" value="InterPro"/>
</dbReference>
<feature type="region of interest" description="Disordered" evidence="16">
    <location>
        <begin position="84"/>
        <end position="112"/>
    </location>
</feature>
<dbReference type="Pfam" id="PF01694">
    <property type="entry name" value="Rhomboid"/>
    <property type="match status" value="1"/>
</dbReference>
<evidence type="ECO:0000256" key="15">
    <source>
        <dbReference type="ARBA" id="ARBA00049204"/>
    </source>
</evidence>
<evidence type="ECO:0000256" key="11">
    <source>
        <dbReference type="ARBA" id="ARBA00023002"/>
    </source>
</evidence>
<feature type="transmembrane region" description="Helical" evidence="17">
    <location>
        <begin position="212"/>
        <end position="230"/>
    </location>
</feature>
<comment type="subcellular location">
    <subcellularLocation>
        <location evidence="3">Membrane</location>
        <topology evidence="3">Multi-pass membrane protein</topology>
    </subcellularLocation>
</comment>
<evidence type="ECO:0000256" key="12">
    <source>
        <dbReference type="ARBA" id="ARBA00023008"/>
    </source>
</evidence>
<name>A0A8H7BW79_9FUNG</name>
<dbReference type="PANTHER" id="PTHR10003">
    <property type="entry name" value="SUPEROXIDE DISMUTASE CU-ZN -RELATED"/>
    <property type="match status" value="1"/>
</dbReference>
<comment type="cofactor">
    <cofactor evidence="1">
        <name>Cu cation</name>
        <dbReference type="ChEBI" id="CHEBI:23378"/>
    </cofactor>
</comment>
<dbReference type="InterPro" id="IPR018152">
    <property type="entry name" value="SOD_Cu/Zn_BS"/>
</dbReference>
<reference evidence="20" key="1">
    <citation type="submission" date="2020-01" db="EMBL/GenBank/DDBJ databases">
        <title>Genome Sequencing of Three Apophysomyces-Like Fungal Strains Confirms a Novel Fungal Genus in the Mucoromycota with divergent Burkholderia-like Endosymbiotic Bacteria.</title>
        <authorList>
            <person name="Stajich J.E."/>
            <person name="Macias A.M."/>
            <person name="Carter-House D."/>
            <person name="Lovett B."/>
            <person name="Kasson L.R."/>
            <person name="Berry K."/>
            <person name="Grigoriev I."/>
            <person name="Chang Y."/>
            <person name="Spatafora J."/>
            <person name="Kasson M.T."/>
        </authorList>
    </citation>
    <scope>NUCLEOTIDE SEQUENCE</scope>
    <source>
        <strain evidence="20">NRRL A-21654</strain>
    </source>
</reference>
<evidence type="ECO:0000256" key="8">
    <source>
        <dbReference type="ARBA" id="ARBA00022833"/>
    </source>
</evidence>
<dbReference type="Proteomes" id="UP000605846">
    <property type="component" value="Unassembled WGS sequence"/>
</dbReference>
<keyword evidence="9" id="KW-0049">Antioxidant</keyword>
<feature type="region of interest" description="Disordered" evidence="16">
    <location>
        <begin position="140"/>
        <end position="168"/>
    </location>
</feature>
<keyword evidence="8" id="KW-0862">Zinc</keyword>
<evidence type="ECO:0000313" key="21">
    <source>
        <dbReference type="Proteomes" id="UP000605846"/>
    </source>
</evidence>
<dbReference type="InterPro" id="IPR001424">
    <property type="entry name" value="SOD_Cu_Zn_dom"/>
</dbReference>
<feature type="domain" description="Superoxide dismutase copper/zinc binding" evidence="18">
    <location>
        <begin position="645"/>
        <end position="779"/>
    </location>
</feature>
<evidence type="ECO:0000256" key="16">
    <source>
        <dbReference type="SAM" id="MobiDB-lite"/>
    </source>
</evidence>